<dbReference type="Proteomes" id="UP000441585">
    <property type="component" value="Unassembled WGS sequence"/>
</dbReference>
<protein>
    <submittedName>
        <fullName evidence="1">Uncharacterized protein</fullName>
    </submittedName>
</protein>
<organism evidence="1 2">
    <name type="scientific">Metabacillus idriensis</name>
    <dbReference type="NCBI Taxonomy" id="324768"/>
    <lineage>
        <taxon>Bacteria</taxon>
        <taxon>Bacillati</taxon>
        <taxon>Bacillota</taxon>
        <taxon>Bacilli</taxon>
        <taxon>Bacillales</taxon>
        <taxon>Bacillaceae</taxon>
        <taxon>Metabacillus</taxon>
    </lineage>
</organism>
<accession>A0A6I2MDX3</accession>
<dbReference type="RefSeq" id="WP_154318640.1">
    <property type="nucleotide sequence ID" value="NZ_CAJGAA010000002.1"/>
</dbReference>
<dbReference type="AlphaFoldDB" id="A0A6I2MDX3"/>
<comment type="caution">
    <text evidence="1">The sequence shown here is derived from an EMBL/GenBank/DDBJ whole genome shotgun (WGS) entry which is preliminary data.</text>
</comment>
<evidence type="ECO:0000313" key="1">
    <source>
        <dbReference type="EMBL" id="MRX54611.1"/>
    </source>
</evidence>
<keyword evidence="2" id="KW-1185">Reference proteome</keyword>
<evidence type="ECO:0000313" key="2">
    <source>
        <dbReference type="Proteomes" id="UP000441585"/>
    </source>
</evidence>
<name>A0A6I2MDX3_9BACI</name>
<sequence>MKIRNKGSVVKEYQQRLIVHGYTVPNMRAEFEAVLKEGKWSYTFIPENEEKGLSGKSVNTDF</sequence>
<dbReference type="EMBL" id="WKKF01000002">
    <property type="protein sequence ID" value="MRX54611.1"/>
    <property type="molecule type" value="Genomic_DNA"/>
</dbReference>
<proteinExistence type="predicted"/>
<gene>
    <name evidence="1" type="ORF">GJU41_11570</name>
</gene>
<reference evidence="1 2" key="1">
    <citation type="submission" date="2019-11" db="EMBL/GenBank/DDBJ databases">
        <title>Bacillus idriensis genome.</title>
        <authorList>
            <person name="Konopka E.N."/>
            <person name="Newman J.D."/>
        </authorList>
    </citation>
    <scope>NUCLEOTIDE SEQUENCE [LARGE SCALE GENOMIC DNA]</scope>
    <source>
        <strain evidence="1 2">DSM 19097</strain>
    </source>
</reference>